<evidence type="ECO:0000256" key="29">
    <source>
        <dbReference type="ARBA" id="ARBA00074496"/>
    </source>
</evidence>
<evidence type="ECO:0000313" key="34">
    <source>
        <dbReference type="Proteomes" id="UP000317494"/>
    </source>
</evidence>
<reference evidence="33 34" key="1">
    <citation type="journal article" date="2019" name="Sci. Rep.">
        <title>Comparative genomics of chytrid fungi reveal insights into the obligate biotrophic and pathogenic lifestyle of Synchytrium endobioticum.</title>
        <authorList>
            <person name="van de Vossenberg B.T.L.H."/>
            <person name="Warris S."/>
            <person name="Nguyen H.D.T."/>
            <person name="van Gent-Pelzer M.P.E."/>
            <person name="Joly D.L."/>
            <person name="van de Geest H.C."/>
            <person name="Bonants P.J.M."/>
            <person name="Smith D.S."/>
            <person name="Levesque C.A."/>
            <person name="van der Lee T.A.J."/>
        </authorList>
    </citation>
    <scope>NUCLEOTIDE SEQUENCE [LARGE SCALE GENOMIC DNA]</scope>
    <source>
        <strain evidence="33 34">MB42</strain>
    </source>
</reference>
<dbReference type="SUPFAM" id="SSF52540">
    <property type="entry name" value="P-loop containing nucleoside triphosphate hydrolases"/>
    <property type="match status" value="1"/>
</dbReference>
<dbReference type="PANTHER" id="PTHR12866">
    <property type="entry name" value="UBIQUITIN-LIKE-CONJUGATING ENZYME ATG3"/>
    <property type="match status" value="1"/>
</dbReference>
<dbReference type="Gene3D" id="3.40.50.300">
    <property type="entry name" value="P-loop containing nucleotide triphosphate hydrolases"/>
    <property type="match status" value="1"/>
</dbReference>
<evidence type="ECO:0000256" key="19">
    <source>
        <dbReference type="ARBA" id="ARBA00023163"/>
    </source>
</evidence>
<keyword evidence="14 31" id="KW-0378">Hydrolase</keyword>
<dbReference type="SMART" id="SM00174">
    <property type="entry name" value="RHO"/>
    <property type="match status" value="1"/>
</dbReference>
<evidence type="ECO:0000259" key="32">
    <source>
        <dbReference type="PROSITE" id="PS50957"/>
    </source>
</evidence>
<dbReference type="GO" id="GO:0019776">
    <property type="term" value="F:Atg8-family ligase activity"/>
    <property type="evidence" value="ECO:0007669"/>
    <property type="project" value="TreeGrafter"/>
</dbReference>
<comment type="similarity">
    <text evidence="5">Belongs to the ATG3 family.</text>
</comment>
<evidence type="ECO:0000256" key="2">
    <source>
        <dbReference type="ARBA" id="ARBA00004123"/>
    </source>
</evidence>
<dbReference type="EC" id="3.4.19.12" evidence="6"/>
<comment type="subunit">
    <text evidence="27">Forms a complex composed of deubiquitinating enzyme atx-3, adapter ubxn-5 and cdc-48.1. Forms a complex composed of deubiquitinating enzyme atx-3, E4 ubiquitin-protein ligase ufd-2 and cdc-48.1. Interacts (via RRDR motif) with cdc-48.1 (via N-terminus) and cdc-48.2 (via N-terminus); the interaction with cdc-48.1 is not required for atx-3 enzymatic activity. Interacts (via C-terminus) with ubxn-5. May interact with ned-8.</text>
</comment>
<dbReference type="InterPro" id="IPR007135">
    <property type="entry name" value="Atg3/Atg10"/>
</dbReference>
<dbReference type="SMART" id="SM00726">
    <property type="entry name" value="UIM"/>
    <property type="match status" value="3"/>
</dbReference>
<dbReference type="PANTHER" id="PTHR12866:SF2">
    <property type="entry name" value="UBIQUITIN-LIKE-CONJUGATING ENZYME ATG3"/>
    <property type="match status" value="1"/>
</dbReference>
<evidence type="ECO:0000256" key="24">
    <source>
        <dbReference type="ARBA" id="ARBA00033139"/>
    </source>
</evidence>
<keyword evidence="19" id="KW-0804">Transcription</keyword>
<comment type="function">
    <text evidence="25">Acts as a chain editing deubiquitinating enzyme that binds and cleaves 'Lys-48'-linked polyubiquitin chains, with a preference for chains containing four or more ubiquitin molecules thereby modulating protein degradation by the ubiquitin-proteasome pathway. Probably by regulating the IGF-1-insulin-like pathway, regulates lifespan. Regulates germline DNA double-strand-break repair and apoptosis in response to DNA damage by recruiting E4 ubiquitin-protein ligase ufd-2 to DNA repair foci. Interacts with key regulators of transcription and represses transcription. Acts as a histone-binding protein that regulates transcription.</text>
</comment>
<dbReference type="InterPro" id="IPR057289">
    <property type="entry name" value="Rab1/Ypt1"/>
</dbReference>
<evidence type="ECO:0000256" key="16">
    <source>
        <dbReference type="ARBA" id="ARBA00023006"/>
    </source>
</evidence>
<dbReference type="GO" id="GO:0015031">
    <property type="term" value="P:protein transport"/>
    <property type="evidence" value="ECO:0007669"/>
    <property type="project" value="UniProtKB-KW"/>
</dbReference>
<evidence type="ECO:0000256" key="23">
    <source>
        <dbReference type="ARBA" id="ARBA00032144"/>
    </source>
</evidence>
<dbReference type="InterPro" id="IPR001806">
    <property type="entry name" value="Small_GTPase"/>
</dbReference>
<evidence type="ECO:0000256" key="6">
    <source>
        <dbReference type="ARBA" id="ARBA00012759"/>
    </source>
</evidence>
<evidence type="ECO:0000256" key="28">
    <source>
        <dbReference type="ARBA" id="ARBA00069055"/>
    </source>
</evidence>
<keyword evidence="22" id="KW-0636">Prenylation</keyword>
<evidence type="ECO:0000256" key="5">
    <source>
        <dbReference type="ARBA" id="ARBA00007683"/>
    </source>
</evidence>
<dbReference type="InterPro" id="IPR027417">
    <property type="entry name" value="P-loop_NTPase"/>
</dbReference>
<evidence type="ECO:0000313" key="33">
    <source>
        <dbReference type="EMBL" id="TPX34626.1"/>
    </source>
</evidence>
<keyword evidence="17" id="KW-0805">Transcription regulation</keyword>
<evidence type="ECO:0000256" key="31">
    <source>
        <dbReference type="PROSITE-ProRule" id="PRU00331"/>
    </source>
</evidence>
<dbReference type="Pfam" id="PF02099">
    <property type="entry name" value="Josephin"/>
    <property type="match status" value="1"/>
</dbReference>
<dbReference type="PROSITE" id="PS51421">
    <property type="entry name" value="RAS"/>
    <property type="match status" value="1"/>
</dbReference>
<dbReference type="PROSITE" id="PS50957">
    <property type="entry name" value="JOSEPHIN"/>
    <property type="match status" value="1"/>
</dbReference>
<name>A0A507C9G2_9FUNG</name>
<dbReference type="FunFam" id="3.40.50.300:FF:000069">
    <property type="entry name" value="Ras GTP-binding protein YPT1"/>
    <property type="match status" value="1"/>
</dbReference>
<keyword evidence="21" id="KW-0449">Lipoprotein</keyword>
<feature type="domain" description="Josephin" evidence="32">
    <location>
        <begin position="263"/>
        <end position="445"/>
    </location>
</feature>
<protein>
    <recommendedName>
        <fullName evidence="28">Ataxin-3 homolog</fullName>
        <ecNumber evidence="6">3.4.19.12</ecNumber>
    </recommendedName>
    <alternativeName>
        <fullName evidence="23 24">Autophagy-related E2-like conjugation enzyme ATG3</fullName>
    </alternativeName>
    <alternativeName>
        <fullName evidence="7">Autophagy-related protein 3</fullName>
    </alternativeName>
    <alternativeName>
        <fullName evidence="29">GTP-binding protein ypt1</fullName>
    </alternativeName>
    <alternativeName>
        <fullName evidence="30">Machado-Joseph disease-like protein</fullName>
    </alternativeName>
</protein>
<keyword evidence="34" id="KW-1185">Reference proteome</keyword>
<comment type="caution">
    <text evidence="33">The sequence shown here is derived from an EMBL/GenBank/DDBJ whole genome shotgun (WGS) entry which is preliminary data.</text>
</comment>
<dbReference type="SMART" id="SM00173">
    <property type="entry name" value="RAS"/>
    <property type="match status" value="1"/>
</dbReference>
<evidence type="ECO:0000256" key="12">
    <source>
        <dbReference type="ARBA" id="ARBA00022741"/>
    </source>
</evidence>
<dbReference type="GO" id="GO:0004843">
    <property type="term" value="F:cysteine-type deubiquitinase activity"/>
    <property type="evidence" value="ECO:0007669"/>
    <property type="project" value="UniProtKB-EC"/>
</dbReference>
<dbReference type="GO" id="GO:0003924">
    <property type="term" value="F:GTPase activity"/>
    <property type="evidence" value="ECO:0007669"/>
    <property type="project" value="InterPro"/>
</dbReference>
<evidence type="ECO:0000256" key="10">
    <source>
        <dbReference type="ARBA" id="ARBA00022670"/>
    </source>
</evidence>
<dbReference type="GO" id="GO:0000045">
    <property type="term" value="P:autophagosome assembly"/>
    <property type="evidence" value="ECO:0007669"/>
    <property type="project" value="TreeGrafter"/>
</dbReference>
<dbReference type="VEuPathDB" id="FungiDB:SeMB42_g07289"/>
<gene>
    <name evidence="33" type="ORF">SeMB42_g07289</name>
</gene>
<comment type="subcellular location">
    <subcellularLocation>
        <location evidence="3">Cytoplasm</location>
    </subcellularLocation>
    <subcellularLocation>
        <location evidence="2">Nucleus</location>
    </subcellularLocation>
    <subcellularLocation>
        <location evidence="26">Preautophagosomal structure membrane</location>
        <topology evidence="26">Lipid-anchor</topology>
        <orientation evidence="26">Cytoplasmic side</orientation>
    </subcellularLocation>
</comment>
<evidence type="ECO:0000256" key="7">
    <source>
        <dbReference type="ARBA" id="ARBA00018067"/>
    </source>
</evidence>
<keyword evidence="9" id="KW-0963">Cytoplasm</keyword>
<evidence type="ECO:0000256" key="3">
    <source>
        <dbReference type="ARBA" id="ARBA00004496"/>
    </source>
</evidence>
<keyword evidence="8" id="KW-0813">Transport</keyword>
<evidence type="ECO:0000256" key="18">
    <source>
        <dbReference type="ARBA" id="ARBA00023134"/>
    </source>
</evidence>
<evidence type="ECO:0000256" key="22">
    <source>
        <dbReference type="ARBA" id="ARBA00023289"/>
    </source>
</evidence>
<dbReference type="InterPro" id="IPR006155">
    <property type="entry name" value="Josephin"/>
</dbReference>
<dbReference type="GO" id="GO:0034045">
    <property type="term" value="C:phagophore assembly site membrane"/>
    <property type="evidence" value="ECO:0007669"/>
    <property type="project" value="UniProtKB-SubCell"/>
</dbReference>
<keyword evidence="11" id="KW-0677">Repeat</keyword>
<evidence type="ECO:0000256" key="21">
    <source>
        <dbReference type="ARBA" id="ARBA00023288"/>
    </source>
</evidence>
<keyword evidence="20" id="KW-0539">Nucleus</keyword>
<evidence type="ECO:0000256" key="27">
    <source>
        <dbReference type="ARBA" id="ARBA00063584"/>
    </source>
</evidence>
<keyword evidence="18" id="KW-0342">GTP-binding</keyword>
<evidence type="ECO:0000256" key="4">
    <source>
        <dbReference type="ARBA" id="ARBA00006270"/>
    </source>
</evidence>
<evidence type="ECO:0000256" key="17">
    <source>
        <dbReference type="ARBA" id="ARBA00023015"/>
    </source>
</evidence>
<dbReference type="GO" id="GO:0005525">
    <property type="term" value="F:GTP binding"/>
    <property type="evidence" value="ECO:0007669"/>
    <property type="project" value="UniProtKB-KW"/>
</dbReference>
<evidence type="ECO:0000256" key="26">
    <source>
        <dbReference type="ARBA" id="ARBA00060489"/>
    </source>
</evidence>
<evidence type="ECO:0000256" key="30">
    <source>
        <dbReference type="ARBA" id="ARBA00082365"/>
    </source>
</evidence>
<dbReference type="SMART" id="SM00176">
    <property type="entry name" value="RAN"/>
    <property type="match status" value="1"/>
</dbReference>
<feature type="active site" evidence="31">
    <location>
        <position position="399"/>
    </location>
</feature>
<evidence type="ECO:0000256" key="14">
    <source>
        <dbReference type="ARBA" id="ARBA00022801"/>
    </source>
</evidence>
<dbReference type="GO" id="GO:0061723">
    <property type="term" value="P:glycophagy"/>
    <property type="evidence" value="ECO:0007669"/>
    <property type="project" value="TreeGrafter"/>
</dbReference>
<dbReference type="PROSITE" id="PS51419">
    <property type="entry name" value="RAB"/>
    <property type="match status" value="1"/>
</dbReference>
<dbReference type="Gene3D" id="3.90.70.40">
    <property type="match status" value="1"/>
</dbReference>
<keyword evidence="15" id="KW-0653">Protein transport</keyword>
<sequence length="950" mass="105663">MPYAGCGLRAAVSNMCNIPIAIATSSATQPNPSYKSRSIQDPPPAMNPEYDYLFKLLLIGDSGVGKSCLLLRFADDTYTESYISTIGVDFKIRTIELEGKTVKLQIWDTAGQERFRTITSSYYRGAHGIIVVYDVTDQDTYSNVKQWLQEIDRYANEGVNKLLVGNKSDLATKKVVDSQTAKDFAEQLSIPFLETSAKNATNVEQAFLTMAKQIKDRMGTTTAASQAKPAHISPAHRASRLCKDVIAAGKLFYNLHNTKMDLIPIIYHEKQEGSLCAQHALNNLMQGNYFNAVDLADISRELDRLEREVMAERGTDTADYARFLGQESTNYDDSGFFSIQTIKQALSVWGLDLVPFTSPDAGHIRHRPTDQCAFICNLQEHWFTLRKFGALSTRWYNLNSLFSQPQYVSESFLIILLAQLQAEGYAIFAVVGDVPLCDADACANEMGDPSADDVALANAAANAKPAEVRGCLDDAIDADLRQAMKASMEHADADDTTLRSAMHRSRMDAVDDDDELRTAIAMSTGGARADPSTGEDAELMEAIAMSLGYDVPRAPTQNRLPVLGPLDVTALTPDKSNYVESSSMAEASNSPVQELTPEEVRRKRLERFDSDTPGRSHRVKASYNIHVVATVIIFCAHFIVAGPDAMPEYLNPILKTSRFKETGVLTPEEYVLAGDFLVYKCPTWTWAAGDGAKRREYLPADKQYLITRNVPCLRRAAALEYSADDQDMEETVPGDGDGWVATHHDHVVGRLAAMDVADDHDAEGGDAPHYDDIPDMDAADPRVREDHDPAACTPTDKILRTRTYDVSITYDKYYQTPRVWLFGYDEHRRPLTSDQVFQDISQDHANKTVTIETHPHESIALASVHPCRHANVMKRIIDHLVDEGKESELRVDQYLVLFLKFMSSVLPTIDYDYTTDTSDPGVTKGPHHLVQLRTRVNVTRELLESPVHLD</sequence>
<evidence type="ECO:0000256" key="1">
    <source>
        <dbReference type="ARBA" id="ARBA00000707"/>
    </source>
</evidence>
<evidence type="ECO:0000256" key="13">
    <source>
        <dbReference type="ARBA" id="ARBA00022786"/>
    </source>
</evidence>
<dbReference type="GO" id="GO:0006508">
    <property type="term" value="P:proteolysis"/>
    <property type="evidence" value="ECO:0007669"/>
    <property type="project" value="UniProtKB-KW"/>
</dbReference>
<dbReference type="FunFam" id="3.30.1460.50:FF:000007">
    <property type="entry name" value="Autophagy-related protein 3"/>
    <property type="match status" value="1"/>
</dbReference>
<comment type="catalytic activity">
    <reaction evidence="1">
        <text>Thiol-dependent hydrolysis of ester, thioester, amide, peptide and isopeptide bonds formed by the C-terminal Gly of ubiquitin (a 76-residue protein attached to proteins as an intracellular targeting signal).</text>
        <dbReference type="EC" id="3.4.19.12"/>
    </reaction>
</comment>
<comment type="similarity">
    <text evidence="4">Belongs to the small GTPase superfamily. Rab family.</text>
</comment>
<dbReference type="EMBL" id="QEAN01000493">
    <property type="protein sequence ID" value="TPX34626.1"/>
    <property type="molecule type" value="Genomic_DNA"/>
</dbReference>
<accession>A0A507C9G2</accession>
<dbReference type="Pfam" id="PF03987">
    <property type="entry name" value="Autophagy_act_C"/>
    <property type="match status" value="1"/>
</dbReference>
<dbReference type="GO" id="GO:0005829">
    <property type="term" value="C:cytosol"/>
    <property type="evidence" value="ECO:0007669"/>
    <property type="project" value="TreeGrafter"/>
</dbReference>
<keyword evidence="16" id="KW-0072">Autophagy</keyword>
<dbReference type="PROSITE" id="PS51417">
    <property type="entry name" value="ARF"/>
    <property type="match status" value="1"/>
</dbReference>
<dbReference type="CDD" id="cd01869">
    <property type="entry name" value="Rab1_Ypt1"/>
    <property type="match status" value="1"/>
</dbReference>
<organism evidence="33 34">
    <name type="scientific">Synchytrium endobioticum</name>
    <dbReference type="NCBI Taxonomy" id="286115"/>
    <lineage>
        <taxon>Eukaryota</taxon>
        <taxon>Fungi</taxon>
        <taxon>Fungi incertae sedis</taxon>
        <taxon>Chytridiomycota</taxon>
        <taxon>Chytridiomycota incertae sedis</taxon>
        <taxon>Chytridiomycetes</taxon>
        <taxon>Synchytriales</taxon>
        <taxon>Synchytriaceae</taxon>
        <taxon>Synchytrium</taxon>
    </lineage>
</organism>
<keyword evidence="12" id="KW-0547">Nucleotide-binding</keyword>
<dbReference type="AlphaFoldDB" id="A0A507C9G2"/>
<keyword evidence="10" id="KW-0645">Protease</keyword>
<dbReference type="Proteomes" id="UP000317494">
    <property type="component" value="Unassembled WGS sequence"/>
</dbReference>
<dbReference type="InterPro" id="IPR005225">
    <property type="entry name" value="Small_GTP-bd"/>
</dbReference>
<keyword evidence="13" id="KW-0833">Ubl conjugation pathway</keyword>
<dbReference type="InterPro" id="IPR003903">
    <property type="entry name" value="UIM_dom"/>
</dbReference>
<dbReference type="Gene3D" id="1.10.287.10">
    <property type="entry name" value="S15/NS1, RNA-binding"/>
    <property type="match status" value="1"/>
</dbReference>
<dbReference type="GO" id="GO:0044804">
    <property type="term" value="P:nucleophagy"/>
    <property type="evidence" value="ECO:0007669"/>
    <property type="project" value="TreeGrafter"/>
</dbReference>
<evidence type="ECO:0000256" key="8">
    <source>
        <dbReference type="ARBA" id="ARBA00022448"/>
    </source>
</evidence>
<dbReference type="Pfam" id="PF00071">
    <property type="entry name" value="Ras"/>
    <property type="match status" value="1"/>
</dbReference>
<dbReference type="SMART" id="SM00175">
    <property type="entry name" value="RAB"/>
    <property type="match status" value="1"/>
</dbReference>
<dbReference type="PRINTS" id="PR00449">
    <property type="entry name" value="RASTRNSFRMNG"/>
</dbReference>
<dbReference type="PROSITE" id="PS51420">
    <property type="entry name" value="RHO"/>
    <property type="match status" value="1"/>
</dbReference>
<dbReference type="GO" id="GO:0000422">
    <property type="term" value="P:autophagy of mitochondrion"/>
    <property type="evidence" value="ECO:0007669"/>
    <property type="project" value="TreeGrafter"/>
</dbReference>
<dbReference type="STRING" id="286115.A0A507C9G2"/>
<dbReference type="NCBIfam" id="TIGR00231">
    <property type="entry name" value="small_GTP"/>
    <property type="match status" value="1"/>
</dbReference>
<dbReference type="SMART" id="SM01246">
    <property type="entry name" value="Josephin"/>
    <property type="match status" value="1"/>
</dbReference>
<dbReference type="FunFam" id="1.10.287.10:FF:000018">
    <property type="entry name" value="Ataxin-3 homolog"/>
    <property type="match status" value="1"/>
</dbReference>
<evidence type="ECO:0000256" key="25">
    <source>
        <dbReference type="ARBA" id="ARBA00060106"/>
    </source>
</evidence>
<dbReference type="Gene3D" id="3.30.1460.50">
    <property type="match status" value="1"/>
</dbReference>
<evidence type="ECO:0000256" key="9">
    <source>
        <dbReference type="ARBA" id="ARBA00022490"/>
    </source>
</evidence>
<evidence type="ECO:0000256" key="20">
    <source>
        <dbReference type="ARBA" id="ARBA00023242"/>
    </source>
</evidence>
<evidence type="ECO:0000256" key="11">
    <source>
        <dbReference type="ARBA" id="ARBA00022737"/>
    </source>
</evidence>
<dbReference type="GO" id="GO:0016579">
    <property type="term" value="P:protein deubiquitination"/>
    <property type="evidence" value="ECO:0007669"/>
    <property type="project" value="InterPro"/>
</dbReference>
<evidence type="ECO:0000256" key="15">
    <source>
        <dbReference type="ARBA" id="ARBA00022927"/>
    </source>
</evidence>
<feature type="active site" evidence="31">
    <location>
        <position position="276"/>
    </location>
</feature>
<dbReference type="GO" id="GO:0005634">
    <property type="term" value="C:nucleus"/>
    <property type="evidence" value="ECO:0007669"/>
    <property type="project" value="UniProtKB-SubCell"/>
</dbReference>
<proteinExistence type="inferred from homology"/>
<feature type="active site" evidence="31">
    <location>
        <position position="381"/>
    </location>
</feature>